<feature type="compositionally biased region" description="Basic and acidic residues" evidence="1">
    <location>
        <begin position="266"/>
        <end position="287"/>
    </location>
</feature>
<name>J5KA28_BEAB2</name>
<feature type="region of interest" description="Disordered" evidence="1">
    <location>
        <begin position="1"/>
        <end position="30"/>
    </location>
</feature>
<evidence type="ECO:0000256" key="1">
    <source>
        <dbReference type="SAM" id="MobiDB-lite"/>
    </source>
</evidence>
<keyword evidence="2" id="KW-0812">Transmembrane</keyword>
<evidence type="ECO:0000313" key="4">
    <source>
        <dbReference type="EMBL" id="EJP71011.1"/>
    </source>
</evidence>
<reference evidence="4 5" key="1">
    <citation type="journal article" date="2012" name="Sci. Rep.">
        <title>Genomic perspectives on the evolution of fungal entomopathogenicity in Beauveria bassiana.</title>
        <authorList>
            <person name="Xiao G."/>
            <person name="Ying S.H."/>
            <person name="Zheng P."/>
            <person name="Wang Z.L."/>
            <person name="Zhang S."/>
            <person name="Xie X.Q."/>
            <person name="Shang Y."/>
            <person name="St Leger R.J."/>
            <person name="Zhao G.P."/>
            <person name="Wang C."/>
            <person name="Feng M.G."/>
        </authorList>
    </citation>
    <scope>NUCLEOTIDE SEQUENCE [LARGE SCALE GENOMIC DNA]</scope>
    <source>
        <strain evidence="4 5">ARSEF 2860</strain>
    </source>
</reference>
<dbReference type="PANTHER" id="PTHR38793">
    <property type="entry name" value="SLATT_FUNGAL DOMAIN-CONTAINING PROTEIN-RELATED"/>
    <property type="match status" value="1"/>
</dbReference>
<gene>
    <name evidence="4" type="ORF">BBA_00641</name>
</gene>
<dbReference type="OrthoDB" id="4472872at2759"/>
<protein>
    <recommendedName>
        <fullName evidence="3">SMODS and SLOG-associating 2TM effector domain-containing protein</fullName>
    </recommendedName>
</protein>
<dbReference type="Proteomes" id="UP000002762">
    <property type="component" value="Unassembled WGS sequence"/>
</dbReference>
<feature type="compositionally biased region" description="Basic and acidic residues" evidence="1">
    <location>
        <begin position="1"/>
        <end position="12"/>
    </location>
</feature>
<proteinExistence type="predicted"/>
<keyword evidence="2" id="KW-1133">Transmembrane helix</keyword>
<feature type="domain" description="SMODS and SLOG-associating 2TM effector" evidence="3">
    <location>
        <begin position="67"/>
        <end position="197"/>
    </location>
</feature>
<dbReference type="EMBL" id="JH725150">
    <property type="protein sequence ID" value="EJP71011.1"/>
    <property type="molecule type" value="Genomic_DNA"/>
</dbReference>
<feature type="transmembrane region" description="Helical" evidence="2">
    <location>
        <begin position="110"/>
        <end position="129"/>
    </location>
</feature>
<dbReference type="AlphaFoldDB" id="J5KA28"/>
<dbReference type="HOGENOM" id="CLU_041298_0_0_1"/>
<feature type="compositionally biased region" description="Low complexity" evidence="1">
    <location>
        <begin position="317"/>
        <end position="344"/>
    </location>
</feature>
<organism evidence="4 5">
    <name type="scientific">Beauveria bassiana (strain ARSEF 2860)</name>
    <name type="common">White muscardine disease fungus</name>
    <name type="synonym">Tritirachium shiotae</name>
    <dbReference type="NCBI Taxonomy" id="655819"/>
    <lineage>
        <taxon>Eukaryota</taxon>
        <taxon>Fungi</taxon>
        <taxon>Dikarya</taxon>
        <taxon>Ascomycota</taxon>
        <taxon>Pezizomycotina</taxon>
        <taxon>Sordariomycetes</taxon>
        <taxon>Hypocreomycetidae</taxon>
        <taxon>Hypocreales</taxon>
        <taxon>Cordycipitaceae</taxon>
        <taxon>Beauveria</taxon>
    </lineage>
</organism>
<feature type="compositionally biased region" description="Low complexity" evidence="1">
    <location>
        <begin position="288"/>
        <end position="308"/>
    </location>
</feature>
<dbReference type="GeneID" id="19883653"/>
<keyword evidence="5" id="KW-1185">Reference proteome</keyword>
<feature type="region of interest" description="Disordered" evidence="1">
    <location>
        <begin position="244"/>
        <end position="399"/>
    </location>
</feature>
<dbReference type="Pfam" id="PF18142">
    <property type="entry name" value="SLATT_fungal"/>
    <property type="match status" value="1"/>
</dbReference>
<dbReference type="InterPro" id="IPR041622">
    <property type="entry name" value="SLATT_fungi"/>
</dbReference>
<accession>J5KA28</accession>
<evidence type="ECO:0000313" key="5">
    <source>
        <dbReference type="Proteomes" id="UP000002762"/>
    </source>
</evidence>
<evidence type="ECO:0000256" key="2">
    <source>
        <dbReference type="SAM" id="Phobius"/>
    </source>
</evidence>
<feature type="transmembrane region" description="Helical" evidence="2">
    <location>
        <begin position="76"/>
        <end position="98"/>
    </location>
</feature>
<dbReference type="NCBIfam" id="NF033635">
    <property type="entry name" value="SLATT_fungal"/>
    <property type="match status" value="1"/>
</dbReference>
<keyword evidence="2" id="KW-0472">Membrane</keyword>
<dbReference type="PANTHER" id="PTHR38793:SF3">
    <property type="entry name" value="SMODS AND SLOG-ASSOCIATING 2TM EFFECTOR DOMAIN-CONTAINING PROTEIN"/>
    <property type="match status" value="1"/>
</dbReference>
<dbReference type="RefSeq" id="XP_008593960.1">
    <property type="nucleotide sequence ID" value="XM_008595738.1"/>
</dbReference>
<dbReference type="InParanoid" id="J5KA28"/>
<sequence>MSFRTMDGEERQSLIPRPGSFAATGGGGGGDSVDHHAQFCELVGVRPLNYPLGESHRAHPQSLYVRAVDRRWGQNLTYMFTATLVNTLLLTQVVLGAALTGLGASNSSRVLITIFGALNTVIAGVVAFLKSRGQPMRARMFRDDLSRVVDEIENSAVMWYGISNGVHGYGAIDTDDQVTVRGEVARLTRLYDKAVKNNTLNDPDMYSANGPGDSFSAGLRKAGGAPAVPGPAMNAAVAPPGFSAGAVPPPAPPADPDASPACKGPDPAKAKSNTSKDNDSDAPKKADPAPAATPAATPAPEEAGPATEARSDDAKPADAPGAPATTLAAETAKPAAAASAVAASSPPPPLTSLPSYVSKDPDESPASSASPPKREASAKRDASTKREASKKPLDDGSNV</sequence>
<feature type="compositionally biased region" description="Basic and acidic residues" evidence="1">
    <location>
        <begin position="372"/>
        <end position="399"/>
    </location>
</feature>
<evidence type="ECO:0000259" key="3">
    <source>
        <dbReference type="Pfam" id="PF18142"/>
    </source>
</evidence>